<dbReference type="Gene3D" id="2.10.110.10">
    <property type="entry name" value="Cysteine Rich Protein"/>
    <property type="match status" value="2"/>
</dbReference>
<dbReference type="AlphaFoldDB" id="A0A6H5GXU7"/>
<dbReference type="GO" id="GO:0045944">
    <property type="term" value="P:positive regulation of transcription by RNA polymerase II"/>
    <property type="evidence" value="ECO:0007669"/>
    <property type="project" value="TreeGrafter"/>
</dbReference>
<keyword evidence="1 5" id="KW-0479">Metal-binding</keyword>
<evidence type="ECO:0000313" key="8">
    <source>
        <dbReference type="Proteomes" id="UP000479000"/>
    </source>
</evidence>
<dbReference type="PANTHER" id="PTHR45787:SF1">
    <property type="entry name" value="LIM ZINC-BINDING DOMAIN-CONTAINING PROTEIN"/>
    <property type="match status" value="1"/>
</dbReference>
<evidence type="ECO:0000256" key="4">
    <source>
        <dbReference type="ARBA" id="ARBA00023038"/>
    </source>
</evidence>
<feature type="domain" description="LIM zinc-binding" evidence="6">
    <location>
        <begin position="77"/>
        <end position="140"/>
    </location>
</feature>
<accession>A0A6H5GXU7</accession>
<evidence type="ECO:0000256" key="5">
    <source>
        <dbReference type="PROSITE-ProRule" id="PRU00125"/>
    </source>
</evidence>
<dbReference type="OrthoDB" id="6352355at2759"/>
<dbReference type="GO" id="GO:0003713">
    <property type="term" value="F:transcription coactivator activity"/>
    <property type="evidence" value="ECO:0007669"/>
    <property type="project" value="TreeGrafter"/>
</dbReference>
<sequence>MRNEDYIKFRTFSTSLVLRKYVPCRYLLKALDMFWHEDCLKCGCCDCRLGEVGSTLYTKANLILCKRDYLRLFGNTGYCAACSKVIPAFEMVMRARNNVYHLECFACQQCNHRRYFCNLFIFHENKLFLILHSNNSVFSISILELRAQF</sequence>
<name>A0A6H5GXU7_9HEMI</name>
<proteinExistence type="predicted"/>
<dbReference type="PANTHER" id="PTHR45787">
    <property type="entry name" value="LD11652P"/>
    <property type="match status" value="1"/>
</dbReference>
<protein>
    <recommendedName>
        <fullName evidence="6">LIM zinc-binding domain-containing protein</fullName>
    </recommendedName>
</protein>
<dbReference type="Proteomes" id="UP000479000">
    <property type="component" value="Unassembled WGS sequence"/>
</dbReference>
<reference evidence="7 8" key="1">
    <citation type="submission" date="2020-02" db="EMBL/GenBank/DDBJ databases">
        <authorList>
            <person name="Ferguson B K."/>
        </authorList>
    </citation>
    <scope>NUCLEOTIDE SEQUENCE [LARGE SCALE GENOMIC DNA]</scope>
</reference>
<keyword evidence="4 5" id="KW-0440">LIM domain</keyword>
<dbReference type="SUPFAM" id="SSF57716">
    <property type="entry name" value="Glucocorticoid receptor-like (DNA-binding domain)"/>
    <property type="match status" value="2"/>
</dbReference>
<dbReference type="GO" id="GO:0046872">
    <property type="term" value="F:metal ion binding"/>
    <property type="evidence" value="ECO:0007669"/>
    <property type="project" value="UniProtKB-KW"/>
</dbReference>
<dbReference type="InterPro" id="IPR001781">
    <property type="entry name" value="Znf_LIM"/>
</dbReference>
<keyword evidence="2" id="KW-0677">Repeat</keyword>
<dbReference type="GO" id="GO:0140297">
    <property type="term" value="F:DNA-binding transcription factor binding"/>
    <property type="evidence" value="ECO:0007669"/>
    <property type="project" value="TreeGrafter"/>
</dbReference>
<keyword evidence="3 5" id="KW-0862">Zinc</keyword>
<feature type="domain" description="LIM zinc-binding" evidence="6">
    <location>
        <begin position="13"/>
        <end position="75"/>
    </location>
</feature>
<dbReference type="GO" id="GO:0005634">
    <property type="term" value="C:nucleus"/>
    <property type="evidence" value="ECO:0007669"/>
    <property type="project" value="TreeGrafter"/>
</dbReference>
<dbReference type="Pfam" id="PF00412">
    <property type="entry name" value="LIM"/>
    <property type="match status" value="2"/>
</dbReference>
<evidence type="ECO:0000256" key="1">
    <source>
        <dbReference type="ARBA" id="ARBA00022723"/>
    </source>
</evidence>
<organism evidence="7 8">
    <name type="scientific">Nesidiocoris tenuis</name>
    <dbReference type="NCBI Taxonomy" id="355587"/>
    <lineage>
        <taxon>Eukaryota</taxon>
        <taxon>Metazoa</taxon>
        <taxon>Ecdysozoa</taxon>
        <taxon>Arthropoda</taxon>
        <taxon>Hexapoda</taxon>
        <taxon>Insecta</taxon>
        <taxon>Pterygota</taxon>
        <taxon>Neoptera</taxon>
        <taxon>Paraneoptera</taxon>
        <taxon>Hemiptera</taxon>
        <taxon>Heteroptera</taxon>
        <taxon>Panheteroptera</taxon>
        <taxon>Cimicomorpha</taxon>
        <taxon>Miridae</taxon>
        <taxon>Dicyphina</taxon>
        <taxon>Nesidiocoris</taxon>
    </lineage>
</organism>
<dbReference type="InterPro" id="IPR050945">
    <property type="entry name" value="LMO_RBTN_TF"/>
</dbReference>
<evidence type="ECO:0000256" key="2">
    <source>
        <dbReference type="ARBA" id="ARBA00022737"/>
    </source>
</evidence>
<dbReference type="EMBL" id="CADCXU010017134">
    <property type="protein sequence ID" value="CAB0006039.1"/>
    <property type="molecule type" value="Genomic_DNA"/>
</dbReference>
<evidence type="ECO:0000313" key="7">
    <source>
        <dbReference type="EMBL" id="CAB0006039.1"/>
    </source>
</evidence>
<keyword evidence="8" id="KW-1185">Reference proteome</keyword>
<gene>
    <name evidence="7" type="ORF">NTEN_LOCUS11516</name>
</gene>
<dbReference type="SMART" id="SM00132">
    <property type="entry name" value="LIM"/>
    <property type="match status" value="2"/>
</dbReference>
<evidence type="ECO:0000259" key="6">
    <source>
        <dbReference type="PROSITE" id="PS50023"/>
    </source>
</evidence>
<dbReference type="PROSITE" id="PS50023">
    <property type="entry name" value="LIM_DOMAIN_2"/>
    <property type="match status" value="2"/>
</dbReference>
<evidence type="ECO:0000256" key="3">
    <source>
        <dbReference type="ARBA" id="ARBA00022833"/>
    </source>
</evidence>